<evidence type="ECO:0000313" key="2">
    <source>
        <dbReference type="EMBL" id="ESN96847.1"/>
    </source>
</evidence>
<evidence type="ECO:0000313" key="3">
    <source>
        <dbReference type="EnsemblMetazoa" id="HelroP178647"/>
    </source>
</evidence>
<dbReference type="InParanoid" id="T1FDI0"/>
<dbReference type="AlphaFoldDB" id="T1FDI0"/>
<proteinExistence type="predicted"/>
<sequence>MHCLRGPMKIYLNPHFKAEKWREILSPGTERRPDLQLTYERFMEQSMSQPLCRAISQPICIPIQRYRLVVVHKMVYALPNRSTQESTLGEKGGEQMFSRKWMADQQQAPARSHGLAAL</sequence>
<reference evidence="2 4" key="2">
    <citation type="journal article" date="2013" name="Nature">
        <title>Insights into bilaterian evolution from three spiralian genomes.</title>
        <authorList>
            <person name="Simakov O."/>
            <person name="Marletaz F."/>
            <person name="Cho S.J."/>
            <person name="Edsinger-Gonzales E."/>
            <person name="Havlak P."/>
            <person name="Hellsten U."/>
            <person name="Kuo D.H."/>
            <person name="Larsson T."/>
            <person name="Lv J."/>
            <person name="Arendt D."/>
            <person name="Savage R."/>
            <person name="Osoegawa K."/>
            <person name="de Jong P."/>
            <person name="Grimwood J."/>
            <person name="Chapman J.A."/>
            <person name="Shapiro H."/>
            <person name="Aerts A."/>
            <person name="Otillar R.P."/>
            <person name="Terry A.Y."/>
            <person name="Boore J.L."/>
            <person name="Grigoriev I.V."/>
            <person name="Lindberg D.R."/>
            <person name="Seaver E.C."/>
            <person name="Weisblat D.A."/>
            <person name="Putnam N.H."/>
            <person name="Rokhsar D.S."/>
        </authorList>
    </citation>
    <scope>NUCLEOTIDE SEQUENCE</scope>
</reference>
<dbReference type="GeneID" id="20206879"/>
<name>T1FDI0_HELRO</name>
<reference evidence="3" key="3">
    <citation type="submission" date="2015-06" db="UniProtKB">
        <authorList>
            <consortium name="EnsemblMetazoa"/>
        </authorList>
    </citation>
    <scope>IDENTIFICATION</scope>
</reference>
<organism evidence="3 4">
    <name type="scientific">Helobdella robusta</name>
    <name type="common">Californian leech</name>
    <dbReference type="NCBI Taxonomy" id="6412"/>
    <lineage>
        <taxon>Eukaryota</taxon>
        <taxon>Metazoa</taxon>
        <taxon>Spiralia</taxon>
        <taxon>Lophotrochozoa</taxon>
        <taxon>Annelida</taxon>
        <taxon>Clitellata</taxon>
        <taxon>Hirudinea</taxon>
        <taxon>Rhynchobdellida</taxon>
        <taxon>Glossiphoniidae</taxon>
        <taxon>Helobdella</taxon>
    </lineage>
</organism>
<dbReference type="CTD" id="20206879"/>
<dbReference type="EnsemblMetazoa" id="HelroT178647">
    <property type="protein sequence ID" value="HelroP178647"/>
    <property type="gene ID" value="HelroG178647"/>
</dbReference>
<reference evidence="4" key="1">
    <citation type="submission" date="2012-12" db="EMBL/GenBank/DDBJ databases">
        <authorList>
            <person name="Hellsten U."/>
            <person name="Grimwood J."/>
            <person name="Chapman J.A."/>
            <person name="Shapiro H."/>
            <person name="Aerts A."/>
            <person name="Otillar R.P."/>
            <person name="Terry A.Y."/>
            <person name="Boore J.L."/>
            <person name="Simakov O."/>
            <person name="Marletaz F."/>
            <person name="Cho S.-J."/>
            <person name="Edsinger-Gonzales E."/>
            <person name="Havlak P."/>
            <person name="Kuo D.-H."/>
            <person name="Larsson T."/>
            <person name="Lv J."/>
            <person name="Arendt D."/>
            <person name="Savage R."/>
            <person name="Osoegawa K."/>
            <person name="de Jong P."/>
            <person name="Lindberg D.R."/>
            <person name="Seaver E.C."/>
            <person name="Weisblat D.A."/>
            <person name="Putnam N.H."/>
            <person name="Grigoriev I.V."/>
            <person name="Rokhsar D.S."/>
        </authorList>
    </citation>
    <scope>NUCLEOTIDE SEQUENCE</scope>
</reference>
<accession>T1FDI0</accession>
<protein>
    <submittedName>
        <fullName evidence="2 3">Uncharacterized protein</fullName>
    </submittedName>
</protein>
<feature type="region of interest" description="Disordered" evidence="1">
    <location>
        <begin position="82"/>
        <end position="118"/>
    </location>
</feature>
<gene>
    <name evidence="3" type="primary">20206879</name>
    <name evidence="2" type="ORF">HELRODRAFT_178647</name>
</gene>
<dbReference type="Proteomes" id="UP000015101">
    <property type="component" value="Unassembled WGS sequence"/>
</dbReference>
<dbReference type="HOGENOM" id="CLU_2075701_0_0_1"/>
<dbReference type="RefSeq" id="XP_009024992.1">
    <property type="nucleotide sequence ID" value="XM_009026744.1"/>
</dbReference>
<keyword evidence="4" id="KW-1185">Reference proteome</keyword>
<dbReference type="EMBL" id="AMQM01006522">
    <property type="status" value="NOT_ANNOTATED_CDS"/>
    <property type="molecule type" value="Genomic_DNA"/>
</dbReference>
<evidence type="ECO:0000256" key="1">
    <source>
        <dbReference type="SAM" id="MobiDB-lite"/>
    </source>
</evidence>
<dbReference type="EMBL" id="KB097487">
    <property type="protein sequence ID" value="ESN96847.1"/>
    <property type="molecule type" value="Genomic_DNA"/>
</dbReference>
<evidence type="ECO:0000313" key="4">
    <source>
        <dbReference type="Proteomes" id="UP000015101"/>
    </source>
</evidence>
<dbReference type="KEGG" id="hro:HELRODRAFT_178647"/>